<gene>
    <name evidence="2" type="ORF">HOLleu_37550</name>
</gene>
<evidence type="ECO:0000256" key="1">
    <source>
        <dbReference type="SAM" id="Phobius"/>
    </source>
</evidence>
<proteinExistence type="predicted"/>
<keyword evidence="3" id="KW-1185">Reference proteome</keyword>
<dbReference type="PANTHER" id="PTHR38640">
    <property type="entry name" value="GEO09659P1"/>
    <property type="match status" value="1"/>
</dbReference>
<evidence type="ECO:0000313" key="3">
    <source>
        <dbReference type="Proteomes" id="UP001152320"/>
    </source>
</evidence>
<protein>
    <submittedName>
        <fullName evidence="2">Uncharacterized protein</fullName>
    </submittedName>
</protein>
<feature type="transmembrane region" description="Helical" evidence="1">
    <location>
        <begin position="119"/>
        <end position="136"/>
    </location>
</feature>
<keyword evidence="1" id="KW-0812">Transmembrane</keyword>
<evidence type="ECO:0000313" key="2">
    <source>
        <dbReference type="EMBL" id="KAJ8022598.1"/>
    </source>
</evidence>
<dbReference type="PANTHER" id="PTHR38640:SF1">
    <property type="entry name" value="GEO09659P1"/>
    <property type="match status" value="1"/>
</dbReference>
<dbReference type="AlphaFoldDB" id="A0A9Q0YHA0"/>
<name>A0A9Q0YHA0_HOLLE</name>
<sequence>MSNARKEPNDDSRIGKFLDEVCFTYMPVIGAASHTIFAVHLLDKSLMPSLFPKWHFGVANGFLFNAHLGVGLYLYNRRSIARAPLPLRILWSVYGSAMFNFGSVLLFSTGKLLLVNDRLIGTLYAIAASLSFLVVGKQYLEFVDRSIDG</sequence>
<keyword evidence="1" id="KW-1133">Transmembrane helix</keyword>
<keyword evidence="1" id="KW-0472">Membrane</keyword>
<dbReference type="Proteomes" id="UP001152320">
    <property type="component" value="Chromosome 20"/>
</dbReference>
<accession>A0A9Q0YHA0</accession>
<feature type="transmembrane region" description="Helical" evidence="1">
    <location>
        <begin position="21"/>
        <end position="42"/>
    </location>
</feature>
<dbReference type="EMBL" id="JAIZAY010000020">
    <property type="protein sequence ID" value="KAJ8022598.1"/>
    <property type="molecule type" value="Genomic_DNA"/>
</dbReference>
<reference evidence="2" key="1">
    <citation type="submission" date="2021-10" db="EMBL/GenBank/DDBJ databases">
        <title>Tropical sea cucumber genome reveals ecological adaptation and Cuvierian tubules defense mechanism.</title>
        <authorList>
            <person name="Chen T."/>
        </authorList>
    </citation>
    <scope>NUCLEOTIDE SEQUENCE</scope>
    <source>
        <strain evidence="2">Nanhai2018</strain>
        <tissue evidence="2">Muscle</tissue>
    </source>
</reference>
<feature type="transmembrane region" description="Helical" evidence="1">
    <location>
        <begin position="54"/>
        <end position="75"/>
    </location>
</feature>
<organism evidence="2 3">
    <name type="scientific">Holothuria leucospilota</name>
    <name type="common">Black long sea cucumber</name>
    <name type="synonym">Mertensiothuria leucospilota</name>
    <dbReference type="NCBI Taxonomy" id="206669"/>
    <lineage>
        <taxon>Eukaryota</taxon>
        <taxon>Metazoa</taxon>
        <taxon>Echinodermata</taxon>
        <taxon>Eleutherozoa</taxon>
        <taxon>Echinozoa</taxon>
        <taxon>Holothuroidea</taxon>
        <taxon>Aspidochirotacea</taxon>
        <taxon>Aspidochirotida</taxon>
        <taxon>Holothuriidae</taxon>
        <taxon>Holothuria</taxon>
    </lineage>
</organism>
<dbReference type="OrthoDB" id="5915502at2759"/>
<feature type="transmembrane region" description="Helical" evidence="1">
    <location>
        <begin position="87"/>
        <end position="107"/>
    </location>
</feature>
<comment type="caution">
    <text evidence="2">The sequence shown here is derived from an EMBL/GenBank/DDBJ whole genome shotgun (WGS) entry which is preliminary data.</text>
</comment>